<organism evidence="2 3">
    <name type="scientific">Gossypium armourianum</name>
    <dbReference type="NCBI Taxonomy" id="34283"/>
    <lineage>
        <taxon>Eukaryota</taxon>
        <taxon>Viridiplantae</taxon>
        <taxon>Streptophyta</taxon>
        <taxon>Embryophyta</taxon>
        <taxon>Tracheophyta</taxon>
        <taxon>Spermatophyta</taxon>
        <taxon>Magnoliopsida</taxon>
        <taxon>eudicotyledons</taxon>
        <taxon>Gunneridae</taxon>
        <taxon>Pentapetalae</taxon>
        <taxon>rosids</taxon>
        <taxon>malvids</taxon>
        <taxon>Malvales</taxon>
        <taxon>Malvaceae</taxon>
        <taxon>Malvoideae</taxon>
        <taxon>Gossypium</taxon>
    </lineage>
</organism>
<dbReference type="AlphaFoldDB" id="A0A7J9JD29"/>
<evidence type="ECO:0000313" key="2">
    <source>
        <dbReference type="EMBL" id="MBA0832336.1"/>
    </source>
</evidence>
<keyword evidence="3" id="KW-1185">Reference proteome</keyword>
<protein>
    <submittedName>
        <fullName evidence="2">Uncharacterized protein</fullName>
    </submittedName>
</protein>
<feature type="non-terminal residue" evidence="2">
    <location>
        <position position="50"/>
    </location>
</feature>
<proteinExistence type="predicted"/>
<comment type="caution">
    <text evidence="2">The sequence shown here is derived from an EMBL/GenBank/DDBJ whole genome shotgun (WGS) entry which is preliminary data.</text>
</comment>
<feature type="signal peptide" evidence="1">
    <location>
        <begin position="1"/>
        <end position="18"/>
    </location>
</feature>
<dbReference type="Proteomes" id="UP000593575">
    <property type="component" value="Unassembled WGS sequence"/>
</dbReference>
<sequence length="50" mass="5667">MWLLLILLLHNCSLHVQSIVMIVINVFFTLITIVYGSEHALARVITVNFG</sequence>
<evidence type="ECO:0000256" key="1">
    <source>
        <dbReference type="SAM" id="SignalP"/>
    </source>
</evidence>
<accession>A0A7J9JD29</accession>
<evidence type="ECO:0000313" key="3">
    <source>
        <dbReference type="Proteomes" id="UP000593575"/>
    </source>
</evidence>
<gene>
    <name evidence="2" type="ORF">Goarm_016736</name>
</gene>
<reference evidence="2 3" key="1">
    <citation type="journal article" date="2019" name="Genome Biol. Evol.">
        <title>Insights into the evolution of the New World diploid cottons (Gossypium, subgenus Houzingenia) based on genome sequencing.</title>
        <authorList>
            <person name="Grover C.E."/>
            <person name="Arick M.A. 2nd"/>
            <person name="Thrash A."/>
            <person name="Conover J.L."/>
            <person name="Sanders W.S."/>
            <person name="Peterson D.G."/>
            <person name="Frelichowski J.E."/>
            <person name="Scheffler J.A."/>
            <person name="Scheffler B.E."/>
            <person name="Wendel J.F."/>
        </authorList>
    </citation>
    <scope>NUCLEOTIDE SEQUENCE [LARGE SCALE GENOMIC DNA]</scope>
    <source>
        <strain evidence="2">6</strain>
        <tissue evidence="2">Leaf</tissue>
    </source>
</reference>
<name>A0A7J9JD29_9ROSI</name>
<feature type="chain" id="PRO_5029677360" evidence="1">
    <location>
        <begin position="19"/>
        <end position="50"/>
    </location>
</feature>
<keyword evidence="1" id="KW-0732">Signal</keyword>
<dbReference type="EMBL" id="JABFAE010000007">
    <property type="protein sequence ID" value="MBA0832336.1"/>
    <property type="molecule type" value="Genomic_DNA"/>
</dbReference>